<feature type="region of interest" description="Disordered" evidence="1">
    <location>
        <begin position="100"/>
        <end position="142"/>
    </location>
</feature>
<evidence type="ECO:0000256" key="1">
    <source>
        <dbReference type="SAM" id="MobiDB-lite"/>
    </source>
</evidence>
<evidence type="ECO:0008006" key="3">
    <source>
        <dbReference type="Google" id="ProtNLM"/>
    </source>
</evidence>
<feature type="compositionally biased region" description="Gly residues" evidence="1">
    <location>
        <begin position="57"/>
        <end position="66"/>
    </location>
</feature>
<feature type="compositionally biased region" description="Low complexity" evidence="1">
    <location>
        <begin position="109"/>
        <end position="122"/>
    </location>
</feature>
<organism evidence="2">
    <name type="scientific">Acidobacterium capsulatum</name>
    <dbReference type="NCBI Taxonomy" id="33075"/>
    <lineage>
        <taxon>Bacteria</taxon>
        <taxon>Pseudomonadati</taxon>
        <taxon>Acidobacteriota</taxon>
        <taxon>Terriglobia</taxon>
        <taxon>Terriglobales</taxon>
        <taxon>Acidobacteriaceae</taxon>
        <taxon>Acidobacterium</taxon>
    </lineage>
</organism>
<gene>
    <name evidence="2" type="ORF">ENW50_09060</name>
</gene>
<comment type="caution">
    <text evidence="2">The sequence shown here is derived from an EMBL/GenBank/DDBJ whole genome shotgun (WGS) entry which is preliminary data.</text>
</comment>
<feature type="region of interest" description="Disordered" evidence="1">
    <location>
        <begin position="49"/>
        <end position="69"/>
    </location>
</feature>
<name>A0A7V5CTE4_9BACT</name>
<sequence length="142" mass="14728">MMQAIAYARSAQLQQAKAPSGRVDPRLKPAAHAFEASLLQELLKPMEKDPLFSDASTGGGGLGSGGMDTMSSLSTQALARALSDHGGLGLATEVLQQVEEEKMRETHTAESSPAKAGAAEAALPWPGKTQNASCSGALRRLP</sequence>
<protein>
    <recommendedName>
        <fullName evidence="3">Flagellar protein FlgJ N-terminal domain-containing protein</fullName>
    </recommendedName>
</protein>
<dbReference type="AlphaFoldDB" id="A0A7V5CTE4"/>
<accession>A0A7V5CTE4</accession>
<dbReference type="EMBL" id="DTKL01000058">
    <property type="protein sequence ID" value="HGY94813.1"/>
    <property type="molecule type" value="Genomic_DNA"/>
</dbReference>
<proteinExistence type="predicted"/>
<reference evidence="2" key="1">
    <citation type="journal article" date="2020" name="mSystems">
        <title>Genome- and Community-Level Interaction Insights into Carbon Utilization and Element Cycling Functions of Hydrothermarchaeota in Hydrothermal Sediment.</title>
        <authorList>
            <person name="Zhou Z."/>
            <person name="Liu Y."/>
            <person name="Xu W."/>
            <person name="Pan J."/>
            <person name="Luo Z.H."/>
            <person name="Li M."/>
        </authorList>
    </citation>
    <scope>NUCLEOTIDE SEQUENCE [LARGE SCALE GENOMIC DNA]</scope>
    <source>
        <strain evidence="2">SpSt-855</strain>
    </source>
</reference>
<evidence type="ECO:0000313" key="2">
    <source>
        <dbReference type="EMBL" id="HGY94813.1"/>
    </source>
</evidence>